<dbReference type="RefSeq" id="WP_071073864.1">
    <property type="nucleotide sequence ID" value="NZ_CP017756.1"/>
</dbReference>
<dbReference type="InterPro" id="IPR003593">
    <property type="entry name" value="AAA+_ATPase"/>
</dbReference>
<dbReference type="EMBL" id="CP017756">
    <property type="protein sequence ID" value="AOZ11207.1"/>
    <property type="molecule type" value="Genomic_DNA"/>
</dbReference>
<reference evidence="5 6" key="1">
    <citation type="submission" date="2016-10" db="EMBL/GenBank/DDBJ databases">
        <title>Complete genome sequences of three Cupriavidus strains isolated from various Malaysian environments.</title>
        <authorList>
            <person name="Abdullah A.A.-A."/>
            <person name="Shafie N.A.H."/>
            <person name="Lau N.S."/>
        </authorList>
    </citation>
    <scope>NUCLEOTIDE SEQUENCE [LARGE SCALE GENOMIC DNA]</scope>
    <source>
        <strain evidence="5 6">USMAA1020</strain>
        <plasmid evidence="5 6">unnamed1</plasmid>
    </source>
</reference>
<dbReference type="SUPFAM" id="SSF52540">
    <property type="entry name" value="P-loop containing nucleoside triphosphate hydrolases"/>
    <property type="match status" value="1"/>
</dbReference>
<evidence type="ECO:0000313" key="6">
    <source>
        <dbReference type="Proteomes" id="UP000177515"/>
    </source>
</evidence>
<keyword evidence="6" id="KW-1185">Reference proteome</keyword>
<dbReference type="CDD" id="cd01129">
    <property type="entry name" value="PulE-GspE-like"/>
    <property type="match status" value="1"/>
</dbReference>
<dbReference type="InterPro" id="IPR001482">
    <property type="entry name" value="T2SS/T4SS_dom"/>
</dbReference>
<gene>
    <name evidence="5" type="ORF">BKK80_35225</name>
</gene>
<keyword evidence="3" id="KW-0067">ATP-binding</keyword>
<organism evidence="5 6">
    <name type="scientific">Cupriavidus malaysiensis</name>
    <dbReference type="NCBI Taxonomy" id="367825"/>
    <lineage>
        <taxon>Bacteria</taxon>
        <taxon>Pseudomonadati</taxon>
        <taxon>Pseudomonadota</taxon>
        <taxon>Betaproteobacteria</taxon>
        <taxon>Burkholderiales</taxon>
        <taxon>Burkholderiaceae</taxon>
        <taxon>Cupriavidus</taxon>
    </lineage>
</organism>
<evidence type="ECO:0000256" key="2">
    <source>
        <dbReference type="ARBA" id="ARBA00022741"/>
    </source>
</evidence>
<proteinExistence type="inferred from homology"/>
<dbReference type="PANTHER" id="PTHR30258">
    <property type="entry name" value="TYPE II SECRETION SYSTEM PROTEIN GSPE-RELATED"/>
    <property type="match status" value="1"/>
</dbReference>
<dbReference type="Proteomes" id="UP000177515">
    <property type="component" value="Plasmid unnamed1"/>
</dbReference>
<comment type="similarity">
    <text evidence="1">Belongs to the GSP E family.</text>
</comment>
<keyword evidence="5" id="KW-0614">Plasmid</keyword>
<dbReference type="PANTHER" id="PTHR30258:SF2">
    <property type="entry name" value="COMG OPERON PROTEIN 1"/>
    <property type="match status" value="1"/>
</dbReference>
<dbReference type="SMART" id="SM00382">
    <property type="entry name" value="AAA"/>
    <property type="match status" value="1"/>
</dbReference>
<feature type="domain" description="AAA+ ATPase" evidence="4">
    <location>
        <begin position="180"/>
        <end position="320"/>
    </location>
</feature>
<evidence type="ECO:0000256" key="1">
    <source>
        <dbReference type="ARBA" id="ARBA00006611"/>
    </source>
</evidence>
<dbReference type="Pfam" id="PF00437">
    <property type="entry name" value="T2SSE"/>
    <property type="match status" value="1"/>
</dbReference>
<dbReference type="InterPro" id="IPR027417">
    <property type="entry name" value="P-loop_NTPase"/>
</dbReference>
<evidence type="ECO:0000313" key="5">
    <source>
        <dbReference type="EMBL" id="AOZ11207.1"/>
    </source>
</evidence>
<evidence type="ECO:0000259" key="4">
    <source>
        <dbReference type="SMART" id="SM00382"/>
    </source>
</evidence>
<accession>A0ABM6FGW8</accession>
<name>A0ABM6FGW8_9BURK</name>
<dbReference type="Gene3D" id="3.40.50.300">
    <property type="entry name" value="P-loop containing nucleotide triphosphate hydrolases"/>
    <property type="match status" value="1"/>
</dbReference>
<dbReference type="Gene3D" id="3.30.450.90">
    <property type="match status" value="1"/>
</dbReference>
<sequence>MNKLREGVPAFHSLLIDPVKQRARAHVPKPATRFSSAWRGDDEVVAFLNHIFTEAAALCASDVHFHDRDGWTEVRLRIDGDLKTLYCLDQSASRFIDDHLRAKCSLSPSERQMPLDGRFRFDLGDRMLDVRVSIIGTDAHGDAQSIVCRVIDAGLGNGTIDDIEMPSSTRNALAVALQATEGIVLVVGPTGSGKTTTLYACLGTLDRPEKHLVTAEDPVERRLERANQVIKNPQRNFPTILRAFLRQDFDVCLVGEIRDAETAAIAYQGANTGHLMLSTLHSKTTASTVTRLGDFGIDPYTIGSATLAILAQRLERALCPHCKVEYYPTEGELHTLEHEAGYVIPASYDDGAPFHKCNEAGCEHCRDGRKGRIPIIELLVADDAVRAAIACKDPGAIAEAATLQPQFRALQHAALDWSLAGRLDFHTAMKVGK</sequence>
<evidence type="ECO:0000256" key="3">
    <source>
        <dbReference type="ARBA" id="ARBA00022840"/>
    </source>
</evidence>
<keyword evidence="2" id="KW-0547">Nucleotide-binding</keyword>
<geneLocation type="plasmid" evidence="5 6">
    <name>unnamed1</name>
</geneLocation>
<protein>
    <recommendedName>
        <fullName evidence="4">AAA+ ATPase domain-containing protein</fullName>
    </recommendedName>
</protein>